<protein>
    <submittedName>
        <fullName evidence="1">Uncharacterized protein</fullName>
    </submittedName>
</protein>
<evidence type="ECO:0000313" key="2">
    <source>
        <dbReference type="Proteomes" id="UP001519460"/>
    </source>
</evidence>
<comment type="caution">
    <text evidence="1">The sequence shown here is derived from an EMBL/GenBank/DDBJ whole genome shotgun (WGS) entry which is preliminary data.</text>
</comment>
<evidence type="ECO:0000313" key="1">
    <source>
        <dbReference type="EMBL" id="KAK7498496.1"/>
    </source>
</evidence>
<name>A0ABD0LH12_9CAEN</name>
<reference evidence="1 2" key="1">
    <citation type="journal article" date="2023" name="Sci. Data">
        <title>Genome assembly of the Korean intertidal mud-creeper Batillaria attramentaria.</title>
        <authorList>
            <person name="Patra A.K."/>
            <person name="Ho P.T."/>
            <person name="Jun S."/>
            <person name="Lee S.J."/>
            <person name="Kim Y."/>
            <person name="Won Y.J."/>
        </authorList>
    </citation>
    <scope>NUCLEOTIDE SEQUENCE [LARGE SCALE GENOMIC DNA]</scope>
    <source>
        <strain evidence="1">Wonlab-2016</strain>
    </source>
</reference>
<proteinExistence type="predicted"/>
<dbReference type="Proteomes" id="UP001519460">
    <property type="component" value="Unassembled WGS sequence"/>
</dbReference>
<dbReference type="EMBL" id="JACVVK020000050">
    <property type="protein sequence ID" value="KAK7498496.1"/>
    <property type="molecule type" value="Genomic_DNA"/>
</dbReference>
<dbReference type="AlphaFoldDB" id="A0ABD0LH12"/>
<accession>A0ABD0LH12</accession>
<gene>
    <name evidence="1" type="ORF">BaRGS_00010156</name>
</gene>
<sequence>MLRRVARDQLDVTIAEVMDTVCVPDNFDITEYSKDTLSDACNHLISEHGSVLETILISHFGRSNRPSYLDLVQQVCQDVTDACHGVSHDDHDHDPLKDDARVKLDRDTNEFVVLPGKNLKMPRPVAESRDEL</sequence>
<organism evidence="1 2">
    <name type="scientific">Batillaria attramentaria</name>
    <dbReference type="NCBI Taxonomy" id="370345"/>
    <lineage>
        <taxon>Eukaryota</taxon>
        <taxon>Metazoa</taxon>
        <taxon>Spiralia</taxon>
        <taxon>Lophotrochozoa</taxon>
        <taxon>Mollusca</taxon>
        <taxon>Gastropoda</taxon>
        <taxon>Caenogastropoda</taxon>
        <taxon>Sorbeoconcha</taxon>
        <taxon>Cerithioidea</taxon>
        <taxon>Batillariidae</taxon>
        <taxon>Batillaria</taxon>
    </lineage>
</organism>
<keyword evidence="2" id="KW-1185">Reference proteome</keyword>